<evidence type="ECO:0000313" key="6">
    <source>
        <dbReference type="Proteomes" id="UP000249260"/>
    </source>
</evidence>
<dbReference type="InterPro" id="IPR012337">
    <property type="entry name" value="RNaseH-like_sf"/>
</dbReference>
<comment type="caution">
    <text evidence="5">The sequence shown here is derived from an EMBL/GenBank/DDBJ whole genome shotgun (WGS) entry which is preliminary data.</text>
</comment>
<keyword evidence="2" id="KW-0378">Hydrolase</keyword>
<dbReference type="Pfam" id="PF00929">
    <property type="entry name" value="RNase_T"/>
    <property type="match status" value="1"/>
</dbReference>
<dbReference type="CDD" id="cd06127">
    <property type="entry name" value="DEDDh"/>
    <property type="match status" value="1"/>
</dbReference>
<evidence type="ECO:0000259" key="4">
    <source>
        <dbReference type="SMART" id="SM00479"/>
    </source>
</evidence>
<evidence type="ECO:0000256" key="1">
    <source>
        <dbReference type="ARBA" id="ARBA00022722"/>
    </source>
</evidence>
<evidence type="ECO:0000256" key="3">
    <source>
        <dbReference type="ARBA" id="ARBA00022839"/>
    </source>
</evidence>
<dbReference type="Proteomes" id="UP000249260">
    <property type="component" value="Unassembled WGS sequence"/>
</dbReference>
<dbReference type="InterPro" id="IPR036397">
    <property type="entry name" value="RNaseH_sf"/>
</dbReference>
<dbReference type="EMBL" id="QLUW01000001">
    <property type="protein sequence ID" value="RAP78442.1"/>
    <property type="molecule type" value="Genomic_DNA"/>
</dbReference>
<dbReference type="InterPro" id="IPR013520">
    <property type="entry name" value="Ribonucl_H"/>
</dbReference>
<dbReference type="Gene3D" id="3.30.420.10">
    <property type="entry name" value="Ribonuclease H-like superfamily/Ribonuclease H"/>
    <property type="match status" value="1"/>
</dbReference>
<dbReference type="RefSeq" id="WP_112881565.1">
    <property type="nucleotide sequence ID" value="NZ_QLUW01000001.1"/>
</dbReference>
<dbReference type="PANTHER" id="PTHR30231">
    <property type="entry name" value="DNA POLYMERASE III SUBUNIT EPSILON"/>
    <property type="match status" value="1"/>
</dbReference>
<dbReference type="SMART" id="SM00479">
    <property type="entry name" value="EXOIII"/>
    <property type="match status" value="1"/>
</dbReference>
<protein>
    <recommendedName>
        <fullName evidence="4">Exonuclease domain-containing protein</fullName>
    </recommendedName>
</protein>
<dbReference type="SUPFAM" id="SSF53098">
    <property type="entry name" value="Ribonuclease H-like"/>
    <property type="match status" value="1"/>
</dbReference>
<evidence type="ECO:0000313" key="5">
    <source>
        <dbReference type="EMBL" id="RAP78442.1"/>
    </source>
</evidence>
<dbReference type="FunFam" id="3.30.420.10:FF:000045">
    <property type="entry name" value="3'-5' exonuclease DinG"/>
    <property type="match status" value="1"/>
</dbReference>
<dbReference type="PANTHER" id="PTHR30231:SF41">
    <property type="entry name" value="DNA POLYMERASE III SUBUNIT EPSILON"/>
    <property type="match status" value="1"/>
</dbReference>
<keyword evidence="3" id="KW-0269">Exonuclease</keyword>
<accession>A0A328U8P0</accession>
<proteinExistence type="predicted"/>
<keyword evidence="1" id="KW-0540">Nuclease</keyword>
<organism evidence="5 6">
    <name type="scientific">Paenibacillus montanisoli</name>
    <dbReference type="NCBI Taxonomy" id="2081970"/>
    <lineage>
        <taxon>Bacteria</taxon>
        <taxon>Bacillati</taxon>
        <taxon>Bacillota</taxon>
        <taxon>Bacilli</taxon>
        <taxon>Bacillales</taxon>
        <taxon>Paenibacillaceae</taxon>
        <taxon>Paenibacillus</taxon>
    </lineage>
</organism>
<keyword evidence="6" id="KW-1185">Reference proteome</keyword>
<dbReference type="OrthoDB" id="9803913at2"/>
<name>A0A328U8P0_9BACL</name>
<dbReference type="GO" id="GO:0005829">
    <property type="term" value="C:cytosol"/>
    <property type="evidence" value="ECO:0007669"/>
    <property type="project" value="TreeGrafter"/>
</dbReference>
<evidence type="ECO:0000256" key="2">
    <source>
        <dbReference type="ARBA" id="ARBA00022801"/>
    </source>
</evidence>
<sequence>MMNQTMILAAKLYEHNAENRMAFYCLIPGVKEGCMALNMGYGRADRAFWSGLHRVVSILHRSYRSFSIELAVSPALFSLVGNARPNVLAMLEEFASFRHILCDPYHERLDTVHKLSIVDPIKQGELKGYKLKEVDAAEQSSPNIERENRRKFDYYSDLTMPSEGVVLDFETTSPIVEYAKIIEISAIKFKDGQVIDSFHTLVNPKSKIPKQVRELTGITDQDVSEMPTSFQAIKQLNKFLGGVPVLVGHNIQYDYRVLKAMSLKAKTRLWNGKLLCTMKQSRQLQLPISNYDLATLCEVFEIVNEQPHRAWSDTKATFELMKCIYHSQIV</sequence>
<dbReference type="GO" id="GO:0045004">
    <property type="term" value="P:DNA replication proofreading"/>
    <property type="evidence" value="ECO:0007669"/>
    <property type="project" value="TreeGrafter"/>
</dbReference>
<gene>
    <name evidence="5" type="ORF">DL346_08460</name>
</gene>
<reference evidence="5 6" key="1">
    <citation type="submission" date="2018-06" db="EMBL/GenBank/DDBJ databases">
        <title>Paenibacillus montanisoli sp. nov., isolated from mountain area soil.</title>
        <authorList>
            <person name="Wu M."/>
        </authorList>
    </citation>
    <scope>NUCLEOTIDE SEQUENCE [LARGE SCALE GENOMIC DNA]</scope>
    <source>
        <strain evidence="5 6">RA17</strain>
    </source>
</reference>
<dbReference type="GO" id="GO:0003676">
    <property type="term" value="F:nucleic acid binding"/>
    <property type="evidence" value="ECO:0007669"/>
    <property type="project" value="InterPro"/>
</dbReference>
<dbReference type="AlphaFoldDB" id="A0A328U8P0"/>
<feature type="domain" description="Exonuclease" evidence="4">
    <location>
        <begin position="163"/>
        <end position="330"/>
    </location>
</feature>
<dbReference type="GO" id="GO:0008408">
    <property type="term" value="F:3'-5' exonuclease activity"/>
    <property type="evidence" value="ECO:0007669"/>
    <property type="project" value="TreeGrafter"/>
</dbReference>